<keyword evidence="3" id="KW-1185">Reference proteome</keyword>
<dbReference type="PANTHER" id="PTHR15859:SF1">
    <property type="entry name" value="BTB DOMAIN-CONTAINING PROTEIN"/>
    <property type="match status" value="1"/>
</dbReference>
<reference evidence="2" key="1">
    <citation type="submission" date="2020-11" db="EMBL/GenBank/DDBJ databases">
        <authorList>
            <person name="Tran Van P."/>
        </authorList>
    </citation>
    <scope>NUCLEOTIDE SEQUENCE</scope>
</reference>
<proteinExistence type="predicted"/>
<dbReference type="EMBL" id="CAJPIZ010002366">
    <property type="protein sequence ID" value="CAG2104926.1"/>
    <property type="molecule type" value="Genomic_DNA"/>
</dbReference>
<dbReference type="InterPro" id="IPR047876">
    <property type="entry name" value="SHKBP1/KCTD3"/>
</dbReference>
<dbReference type="Proteomes" id="UP000759131">
    <property type="component" value="Unassembled WGS sequence"/>
</dbReference>
<organism evidence="2">
    <name type="scientific">Medioppia subpectinata</name>
    <dbReference type="NCBI Taxonomy" id="1979941"/>
    <lineage>
        <taxon>Eukaryota</taxon>
        <taxon>Metazoa</taxon>
        <taxon>Ecdysozoa</taxon>
        <taxon>Arthropoda</taxon>
        <taxon>Chelicerata</taxon>
        <taxon>Arachnida</taxon>
        <taxon>Acari</taxon>
        <taxon>Acariformes</taxon>
        <taxon>Sarcoptiformes</taxon>
        <taxon>Oribatida</taxon>
        <taxon>Brachypylina</taxon>
        <taxon>Oppioidea</taxon>
        <taxon>Oppiidae</taxon>
        <taxon>Medioppia</taxon>
    </lineage>
</organism>
<dbReference type="Gene3D" id="3.30.710.10">
    <property type="entry name" value="Potassium Channel Kv1.1, Chain A"/>
    <property type="match status" value="1"/>
</dbReference>
<sequence length="100" mass="11203">MSAMKKCLSHSYLYQKQSMTAEEEIISLNVGGKRFSTSRQTLTSIGDTFFTALLSGRILTRQLTLHSSAHPLCRSSHLSTDQVMGQQMDRNHNDLKLTAN</sequence>
<dbReference type="InterPro" id="IPR011333">
    <property type="entry name" value="SKP1/BTB/POZ_sf"/>
</dbReference>
<dbReference type="PANTHER" id="PTHR15859">
    <property type="entry name" value="SETA BINDING PROTEIN 1"/>
    <property type="match status" value="1"/>
</dbReference>
<evidence type="ECO:0000313" key="3">
    <source>
        <dbReference type="Proteomes" id="UP000759131"/>
    </source>
</evidence>
<dbReference type="EMBL" id="OC856941">
    <property type="protein sequence ID" value="CAD7624496.1"/>
    <property type="molecule type" value="Genomic_DNA"/>
</dbReference>
<name>A0A7R9PXL3_9ACAR</name>
<gene>
    <name evidence="2" type="ORF">OSB1V03_LOCUS4940</name>
</gene>
<dbReference type="GO" id="GO:0051260">
    <property type="term" value="P:protein homooligomerization"/>
    <property type="evidence" value="ECO:0007669"/>
    <property type="project" value="InterPro"/>
</dbReference>
<evidence type="ECO:0000259" key="1">
    <source>
        <dbReference type="Pfam" id="PF02214"/>
    </source>
</evidence>
<dbReference type="InterPro" id="IPR003131">
    <property type="entry name" value="T1-type_BTB"/>
</dbReference>
<dbReference type="Pfam" id="PF02214">
    <property type="entry name" value="BTB_2"/>
    <property type="match status" value="1"/>
</dbReference>
<dbReference type="AlphaFoldDB" id="A0A7R9PXL3"/>
<feature type="domain" description="Potassium channel tetramerisation-type BTB" evidence="1">
    <location>
        <begin position="26"/>
        <end position="57"/>
    </location>
</feature>
<dbReference type="SUPFAM" id="SSF54695">
    <property type="entry name" value="POZ domain"/>
    <property type="match status" value="1"/>
</dbReference>
<protein>
    <recommendedName>
        <fullName evidence="1">Potassium channel tetramerisation-type BTB domain-containing protein</fullName>
    </recommendedName>
</protein>
<accession>A0A7R9PXL3</accession>
<dbReference type="OrthoDB" id="6077599at2759"/>
<evidence type="ECO:0000313" key="2">
    <source>
        <dbReference type="EMBL" id="CAD7624496.1"/>
    </source>
</evidence>